<gene>
    <name evidence="2" type="primary">ytzB</name>
    <name evidence="2" type="ORF">L248_0032</name>
</gene>
<feature type="transmembrane region" description="Helical" evidence="1">
    <location>
        <begin position="29"/>
        <end position="49"/>
    </location>
</feature>
<dbReference type="Proteomes" id="UP000030647">
    <property type="component" value="Unassembled WGS sequence"/>
</dbReference>
<keyword evidence="1" id="KW-0812">Transmembrane</keyword>
<protein>
    <submittedName>
        <fullName evidence="2">YtzB</fullName>
    </submittedName>
</protein>
<evidence type="ECO:0000256" key="1">
    <source>
        <dbReference type="SAM" id="Phobius"/>
    </source>
</evidence>
<reference evidence="3" key="1">
    <citation type="journal article" date="2013" name="Genome Announc.">
        <title>Whole-Genome Sequencing of Lactobacillus shenzhenensis Strain LY-73T.</title>
        <authorList>
            <person name="Lin Z."/>
            <person name="Liu Z."/>
            <person name="Yang R."/>
            <person name="Zou Y."/>
            <person name="Wan D."/>
            <person name="Chen J."/>
            <person name="Guo M."/>
            <person name="Zhao J."/>
            <person name="Fang C."/>
            <person name="Yang R."/>
            <person name="Liu F."/>
        </authorList>
    </citation>
    <scope>NUCLEOTIDE SEQUENCE [LARGE SCALE GENOMIC DNA]</scope>
    <source>
        <strain evidence="3">LY-73</strain>
    </source>
</reference>
<dbReference type="eggNOG" id="COG5584">
    <property type="taxonomic scope" value="Bacteria"/>
</dbReference>
<dbReference type="STRING" id="1231336.L248_0032"/>
<evidence type="ECO:0000313" key="2">
    <source>
        <dbReference type="EMBL" id="ERL66353.1"/>
    </source>
</evidence>
<evidence type="ECO:0000313" key="3">
    <source>
        <dbReference type="Proteomes" id="UP000030647"/>
    </source>
</evidence>
<keyword evidence="3" id="KW-1185">Reference proteome</keyword>
<dbReference type="EMBL" id="KI271582">
    <property type="protein sequence ID" value="ERL66353.1"/>
    <property type="molecule type" value="Genomic_DNA"/>
</dbReference>
<dbReference type="HOGENOM" id="CLU_158531_1_0_9"/>
<proteinExistence type="predicted"/>
<accession>U4TX17</accession>
<organism evidence="2 3">
    <name type="scientific">Schleiferilactobacillus shenzhenensis LY-73</name>
    <dbReference type="NCBI Taxonomy" id="1231336"/>
    <lineage>
        <taxon>Bacteria</taxon>
        <taxon>Bacillati</taxon>
        <taxon>Bacillota</taxon>
        <taxon>Bacilli</taxon>
        <taxon>Lactobacillales</taxon>
        <taxon>Lactobacillaceae</taxon>
        <taxon>Schleiferilactobacillus</taxon>
    </lineage>
</organism>
<name>U4TX17_9LACO</name>
<sequence length="131" mass="14764">MGRSPYNGASKASNQKAGYIMAKLPQRPWVYFAAGALSGLFVGAVDMVWHQRQARQLLDRRLQQVKDLFLREGPIEGSWIESKTHPYTAKSGRTVRVNYGGITRKEHGVLHQYEFIMDVASGQLLDLYPLA</sequence>
<keyword evidence="1" id="KW-0472">Membrane</keyword>
<dbReference type="AlphaFoldDB" id="U4TX17"/>
<keyword evidence="1" id="KW-1133">Transmembrane helix</keyword>